<protein>
    <recommendedName>
        <fullName evidence="5">ABC transporter domain-containing protein</fullName>
    </recommendedName>
</protein>
<evidence type="ECO:0000259" key="5">
    <source>
        <dbReference type="PROSITE" id="PS50893"/>
    </source>
</evidence>
<dbReference type="InterPro" id="IPR003439">
    <property type="entry name" value="ABC_transporter-like_ATP-bd"/>
</dbReference>
<evidence type="ECO:0000256" key="1">
    <source>
        <dbReference type="ARBA" id="ARBA00022737"/>
    </source>
</evidence>
<dbReference type="GO" id="GO:0005524">
    <property type="term" value="F:ATP binding"/>
    <property type="evidence" value="ECO:0007669"/>
    <property type="project" value="UniProtKB-KW"/>
</dbReference>
<dbReference type="AlphaFoldDB" id="A0A381ZI52"/>
<dbReference type="PROSITE" id="PS50893">
    <property type="entry name" value="ABC_TRANSPORTER_2"/>
    <property type="match status" value="2"/>
</dbReference>
<proteinExistence type="predicted"/>
<name>A0A381ZI52_9ZZZZ</name>
<dbReference type="InterPro" id="IPR027417">
    <property type="entry name" value="P-loop_NTPase"/>
</dbReference>
<dbReference type="Pfam" id="PF12848">
    <property type="entry name" value="ABC_tran_Xtn"/>
    <property type="match status" value="1"/>
</dbReference>
<dbReference type="EMBL" id="UINC01021258">
    <property type="protein sequence ID" value="SVA88427.1"/>
    <property type="molecule type" value="Genomic_DNA"/>
</dbReference>
<organism evidence="6">
    <name type="scientific">marine metagenome</name>
    <dbReference type="NCBI Taxonomy" id="408172"/>
    <lineage>
        <taxon>unclassified sequences</taxon>
        <taxon>metagenomes</taxon>
        <taxon>ecological metagenomes</taxon>
    </lineage>
</organism>
<dbReference type="PANTHER" id="PTHR42855">
    <property type="entry name" value="ABC TRANSPORTER ATP-BINDING SUBUNIT"/>
    <property type="match status" value="1"/>
</dbReference>
<keyword evidence="1" id="KW-0677">Repeat</keyword>
<dbReference type="InterPro" id="IPR051309">
    <property type="entry name" value="ABCF_ATPase"/>
</dbReference>
<dbReference type="PROSITE" id="PS00211">
    <property type="entry name" value="ABC_TRANSPORTER_1"/>
    <property type="match status" value="1"/>
</dbReference>
<evidence type="ECO:0000313" key="6">
    <source>
        <dbReference type="EMBL" id="SVA88427.1"/>
    </source>
</evidence>
<dbReference type="InterPro" id="IPR003593">
    <property type="entry name" value="AAA+_ATPase"/>
</dbReference>
<dbReference type="Pfam" id="PF00005">
    <property type="entry name" value="ABC_tran"/>
    <property type="match status" value="2"/>
</dbReference>
<evidence type="ECO:0000256" key="3">
    <source>
        <dbReference type="ARBA" id="ARBA00022840"/>
    </source>
</evidence>
<feature type="region of interest" description="Disordered" evidence="4">
    <location>
        <begin position="536"/>
        <end position="555"/>
    </location>
</feature>
<dbReference type="FunFam" id="3.40.50.300:FF:000011">
    <property type="entry name" value="Putative ABC transporter ATP-binding component"/>
    <property type="match status" value="1"/>
</dbReference>
<dbReference type="PANTHER" id="PTHR42855:SF2">
    <property type="entry name" value="DRUG RESISTANCE ABC TRANSPORTER,ATP-BINDING PROTEIN"/>
    <property type="match status" value="1"/>
</dbReference>
<dbReference type="InterPro" id="IPR032781">
    <property type="entry name" value="ABC_tran_Xtn"/>
</dbReference>
<gene>
    <name evidence="6" type="ORF">METZ01_LOCUS141281</name>
</gene>
<feature type="non-terminal residue" evidence="6">
    <location>
        <position position="586"/>
    </location>
</feature>
<reference evidence="6" key="1">
    <citation type="submission" date="2018-05" db="EMBL/GenBank/DDBJ databases">
        <authorList>
            <person name="Lanie J.A."/>
            <person name="Ng W.-L."/>
            <person name="Kazmierczak K.M."/>
            <person name="Andrzejewski T.M."/>
            <person name="Davidsen T.M."/>
            <person name="Wayne K.J."/>
            <person name="Tettelin H."/>
            <person name="Glass J.I."/>
            <person name="Rusch D."/>
            <person name="Podicherti R."/>
            <person name="Tsui H.-C.T."/>
            <person name="Winkler M.E."/>
        </authorList>
    </citation>
    <scope>NUCLEOTIDE SEQUENCE</scope>
</reference>
<dbReference type="GO" id="GO:0016887">
    <property type="term" value="F:ATP hydrolysis activity"/>
    <property type="evidence" value="ECO:0007669"/>
    <property type="project" value="InterPro"/>
</dbReference>
<feature type="domain" description="ABC transporter" evidence="5">
    <location>
        <begin position="2"/>
        <end position="253"/>
    </location>
</feature>
<dbReference type="Gene3D" id="3.40.50.300">
    <property type="entry name" value="P-loop containing nucleotide triphosphate hydrolases"/>
    <property type="match status" value="2"/>
</dbReference>
<dbReference type="SMART" id="SM00382">
    <property type="entry name" value="AAA"/>
    <property type="match status" value="2"/>
</dbReference>
<keyword evidence="3" id="KW-0067">ATP-binding</keyword>
<feature type="domain" description="ABC transporter" evidence="5">
    <location>
        <begin position="321"/>
        <end position="536"/>
    </location>
</feature>
<dbReference type="CDD" id="cd03221">
    <property type="entry name" value="ABCF_EF-3"/>
    <property type="match status" value="2"/>
</dbReference>
<dbReference type="InterPro" id="IPR017871">
    <property type="entry name" value="ABC_transporter-like_CS"/>
</dbReference>
<feature type="compositionally biased region" description="Basic and acidic residues" evidence="4">
    <location>
        <begin position="546"/>
        <end position="555"/>
    </location>
</feature>
<dbReference type="FunFam" id="3.40.50.300:FF:000070">
    <property type="entry name" value="Putative ABC transporter ATP-binding component"/>
    <property type="match status" value="1"/>
</dbReference>
<accession>A0A381ZI52</accession>
<evidence type="ECO:0000256" key="4">
    <source>
        <dbReference type="SAM" id="MobiDB-lite"/>
    </source>
</evidence>
<dbReference type="SUPFAM" id="SSF52540">
    <property type="entry name" value="P-loop containing nucleoside triphosphate hydrolases"/>
    <property type="match status" value="2"/>
</dbReference>
<evidence type="ECO:0000256" key="2">
    <source>
        <dbReference type="ARBA" id="ARBA00022741"/>
    </source>
</evidence>
<keyword evidence="2" id="KW-0547">Nucleotide-binding</keyword>
<sequence length="586" mass="65739">MINLTDLAMNFGNKSLFENSSLTFDPGKCYGIVGANGTGKSTLLRLISGDEKPVSGTISVPAKINIGVLRQNHFQFENITVTEVVLLGKPKLCDAIREKDKILQSGKFEGETGIRLGQLEEIIAEEDGYVAEPFAAEILSGLGIAQQYHTGPMSALSGGYKLRVLLAQLLFQQPDVLLLDEPTNHLDIISIRWLENYLSSQFKGTLLVISHDRNFLNAVASHIVDIDYEELRLYSGNYEQFLESKILAETQKLKELETFKRKTAEMQAFIDRFRAKATKARQAQSRVKQLDKMEVPEVKQSSRIAPSFCFEQSRNSGRTVLTVNNLCKLFAEKTVLKNISFEIQRGEKVAIIGPNGIGKSTLLKIILGEITADEGIFEWGYETKISYFAQDHHEQLDGKINSFDWLYSYAPHESIGTIRGLLGRVLISGDEALKQVSVLSGGESARLLFARIMLEKNNVLILDEPTNHMDLEGVEALGDALNKFDGTVVLVSHYRHFVEKVADHILEMTSDGIRDFSGSYNEYLEKFGEDHLGRTVSVSSKKKHPGKLESKQKKLSFEERKNLQRKISKLNKQAARFELLVEETEK</sequence>